<organism evidence="1 2">
    <name type="scientific">Meloidogyne enterolobii</name>
    <name type="common">Root-knot nematode worm</name>
    <name type="synonym">Meloidogyne mayaguensis</name>
    <dbReference type="NCBI Taxonomy" id="390850"/>
    <lineage>
        <taxon>Eukaryota</taxon>
        <taxon>Metazoa</taxon>
        <taxon>Ecdysozoa</taxon>
        <taxon>Nematoda</taxon>
        <taxon>Chromadorea</taxon>
        <taxon>Rhabditida</taxon>
        <taxon>Tylenchina</taxon>
        <taxon>Tylenchomorpha</taxon>
        <taxon>Tylenchoidea</taxon>
        <taxon>Meloidogynidae</taxon>
        <taxon>Meloidogyninae</taxon>
        <taxon>Meloidogyne</taxon>
    </lineage>
</organism>
<gene>
    <name evidence="1" type="ORF">MENT_LOCUS38175</name>
</gene>
<name>A0A6V7WFF3_MELEN</name>
<comment type="caution">
    <text evidence="1">The sequence shown here is derived from an EMBL/GenBank/DDBJ whole genome shotgun (WGS) entry which is preliminary data.</text>
</comment>
<accession>A0A6V7WFF3</accession>
<evidence type="ECO:0000313" key="1">
    <source>
        <dbReference type="EMBL" id="CAD2185728.1"/>
    </source>
</evidence>
<dbReference type="AlphaFoldDB" id="A0A6V7WFF3"/>
<sequence>MIRFGKTVQNMNGKMGMCLDVELFFLQKMIQKQRLMDFLLKMEIKLEKIFCWKMRTLIFIHLLDFLLVQQKQILEVTTVWLPLLFMM</sequence>
<reference evidence="1 2" key="1">
    <citation type="submission" date="2020-08" db="EMBL/GenBank/DDBJ databases">
        <authorList>
            <person name="Koutsovoulos G."/>
            <person name="Danchin GJ E."/>
        </authorList>
    </citation>
    <scope>NUCLEOTIDE SEQUENCE [LARGE SCALE GENOMIC DNA]</scope>
</reference>
<dbReference type="EMBL" id="CAJEWN010000558">
    <property type="protein sequence ID" value="CAD2185728.1"/>
    <property type="molecule type" value="Genomic_DNA"/>
</dbReference>
<proteinExistence type="predicted"/>
<protein>
    <submittedName>
        <fullName evidence="1">Uncharacterized protein</fullName>
    </submittedName>
</protein>
<evidence type="ECO:0000313" key="2">
    <source>
        <dbReference type="Proteomes" id="UP000580250"/>
    </source>
</evidence>
<dbReference type="Proteomes" id="UP000580250">
    <property type="component" value="Unassembled WGS sequence"/>
</dbReference>